<evidence type="ECO:0000313" key="3">
    <source>
        <dbReference type="EMBL" id="BAS26398.1"/>
    </source>
</evidence>
<accession>A0A0K2SH07</accession>
<dbReference type="SUPFAM" id="SSF49503">
    <property type="entry name" value="Cupredoxins"/>
    <property type="match status" value="1"/>
</dbReference>
<evidence type="ECO:0000256" key="2">
    <source>
        <dbReference type="SAM" id="SignalP"/>
    </source>
</evidence>
<keyword evidence="4" id="KW-1185">Reference proteome</keyword>
<dbReference type="Gene3D" id="2.60.40.420">
    <property type="entry name" value="Cupredoxins - blue copper proteins"/>
    <property type="match status" value="1"/>
</dbReference>
<reference evidence="4" key="2">
    <citation type="journal article" date="2016" name="Int. J. Syst. Evol. Microbiol.">
        <title>Complete genome sequence and cell structure of Limnochorda pilosa, a Gram-negative spore-former within the phylum Firmicutes.</title>
        <authorList>
            <person name="Watanabe M."/>
            <person name="Kojima H."/>
            <person name="Fukui M."/>
        </authorList>
    </citation>
    <scope>NUCLEOTIDE SEQUENCE [LARGE SCALE GENOMIC DNA]</scope>
    <source>
        <strain evidence="4">HC45</strain>
    </source>
</reference>
<evidence type="ECO:0000256" key="1">
    <source>
        <dbReference type="ARBA" id="ARBA00022723"/>
    </source>
</evidence>
<dbReference type="AlphaFoldDB" id="A0A0K2SH07"/>
<dbReference type="KEGG" id="lpil:LIP_0541"/>
<proteinExistence type="predicted"/>
<dbReference type="InterPro" id="IPR008972">
    <property type="entry name" value="Cupredoxin"/>
</dbReference>
<dbReference type="PROSITE" id="PS00079">
    <property type="entry name" value="MULTICOPPER_OXIDASE1"/>
    <property type="match status" value="1"/>
</dbReference>
<protein>
    <recommendedName>
        <fullName evidence="5">EfeO-type cupredoxin-like domain-containing protein</fullName>
    </recommendedName>
</protein>
<organism evidence="3 4">
    <name type="scientific">Limnochorda pilosa</name>
    <dbReference type="NCBI Taxonomy" id="1555112"/>
    <lineage>
        <taxon>Bacteria</taxon>
        <taxon>Bacillati</taxon>
        <taxon>Bacillota</taxon>
        <taxon>Limnochordia</taxon>
        <taxon>Limnochordales</taxon>
        <taxon>Limnochordaceae</taxon>
        <taxon>Limnochorda</taxon>
    </lineage>
</organism>
<dbReference type="RefSeq" id="WP_144440294.1">
    <property type="nucleotide sequence ID" value="NZ_AP014924.1"/>
</dbReference>
<evidence type="ECO:0008006" key="5">
    <source>
        <dbReference type="Google" id="ProtNLM"/>
    </source>
</evidence>
<dbReference type="OrthoDB" id="9816061at2"/>
<feature type="chain" id="PRO_5005486902" description="EfeO-type cupredoxin-like domain-containing protein" evidence="2">
    <location>
        <begin position="28"/>
        <end position="131"/>
    </location>
</feature>
<keyword evidence="1" id="KW-0479">Metal-binding</keyword>
<dbReference type="CDD" id="cd00920">
    <property type="entry name" value="Cupredoxin"/>
    <property type="match status" value="1"/>
</dbReference>
<dbReference type="EMBL" id="AP014924">
    <property type="protein sequence ID" value="BAS26398.1"/>
    <property type="molecule type" value="Genomic_DNA"/>
</dbReference>
<evidence type="ECO:0000313" key="4">
    <source>
        <dbReference type="Proteomes" id="UP000065807"/>
    </source>
</evidence>
<gene>
    <name evidence="3" type="ORF">LIP_0541</name>
</gene>
<reference evidence="4" key="1">
    <citation type="submission" date="2015-07" db="EMBL/GenBank/DDBJ databases">
        <title>Complete genome sequence and phylogenetic analysis of Limnochorda pilosa.</title>
        <authorList>
            <person name="Watanabe M."/>
            <person name="Kojima H."/>
            <person name="Fukui M."/>
        </authorList>
    </citation>
    <scope>NUCLEOTIDE SEQUENCE [LARGE SCALE GENOMIC DNA]</scope>
    <source>
        <strain evidence="4">HC45</strain>
    </source>
</reference>
<dbReference type="GO" id="GO:0046872">
    <property type="term" value="F:metal ion binding"/>
    <property type="evidence" value="ECO:0007669"/>
    <property type="project" value="UniProtKB-KW"/>
</dbReference>
<feature type="signal peptide" evidence="2">
    <location>
        <begin position="1"/>
        <end position="27"/>
    </location>
</feature>
<name>A0A0K2SH07_LIMPI</name>
<sequence>MGRRVGKSVPWMLALALGILAPIPAWAHGQAGYRDGVLEVVLNQWSLGFETIEVPAGELTLHVVNGGTLQHNLRVEFERGGQEYEFGTPLLAPGEAHVLMAALPPGEYELYCAVPGHKEAGMMAFLRVVPR</sequence>
<dbReference type="Proteomes" id="UP000065807">
    <property type="component" value="Chromosome"/>
</dbReference>
<dbReference type="InterPro" id="IPR033138">
    <property type="entry name" value="Cu_oxidase_CS"/>
</dbReference>
<keyword evidence="2" id="KW-0732">Signal</keyword>